<proteinExistence type="predicted"/>
<comment type="caution">
    <text evidence="2">The sequence shown here is derived from an EMBL/GenBank/DDBJ whole genome shotgun (WGS) entry which is preliminary data.</text>
</comment>
<sequence length="72" mass="7560">MISMVTGFAQKIGAAGGFPGQVKKKKQKHTGGCRPGEKLVRAALASRDREASHDQAAELFSILPELSAHGDA</sequence>
<dbReference type="EMBL" id="LACB01000314">
    <property type="protein sequence ID" value="KAJ9484741.1"/>
    <property type="molecule type" value="Genomic_DNA"/>
</dbReference>
<evidence type="ECO:0000313" key="3">
    <source>
        <dbReference type="Proteomes" id="UP001227192"/>
    </source>
</evidence>
<dbReference type="Proteomes" id="UP001227192">
    <property type="component" value="Unassembled WGS sequence"/>
</dbReference>
<feature type="compositionally biased region" description="Basic residues" evidence="1">
    <location>
        <begin position="22"/>
        <end position="31"/>
    </location>
</feature>
<name>A0AAI9TCJ1_PENTH</name>
<reference evidence="2" key="2">
    <citation type="journal article" date="2016" name="Fungal Biol.">
        <title>Ochratoxin A production by Penicillium thymicola.</title>
        <authorList>
            <person name="Nguyen H.D.T."/>
            <person name="McMullin D.R."/>
            <person name="Ponomareva E."/>
            <person name="Riley R."/>
            <person name="Pomraning K.R."/>
            <person name="Baker S.E."/>
            <person name="Seifert K.A."/>
        </authorList>
    </citation>
    <scope>NUCLEOTIDE SEQUENCE</scope>
    <source>
        <strain evidence="2">DAOM 180753</strain>
    </source>
</reference>
<organism evidence="2 3">
    <name type="scientific">Penicillium thymicola</name>
    <dbReference type="NCBI Taxonomy" id="293382"/>
    <lineage>
        <taxon>Eukaryota</taxon>
        <taxon>Fungi</taxon>
        <taxon>Dikarya</taxon>
        <taxon>Ascomycota</taxon>
        <taxon>Pezizomycotina</taxon>
        <taxon>Eurotiomycetes</taxon>
        <taxon>Eurotiomycetidae</taxon>
        <taxon>Eurotiales</taxon>
        <taxon>Aspergillaceae</taxon>
        <taxon>Penicillium</taxon>
    </lineage>
</organism>
<dbReference type="AlphaFoldDB" id="A0AAI9TCJ1"/>
<reference evidence="2" key="1">
    <citation type="submission" date="2015-06" db="EMBL/GenBank/DDBJ databases">
        <authorList>
            <person name="Nguyen H."/>
        </authorList>
    </citation>
    <scope>NUCLEOTIDE SEQUENCE</scope>
    <source>
        <strain evidence="2">DAOM 180753</strain>
    </source>
</reference>
<evidence type="ECO:0000256" key="1">
    <source>
        <dbReference type="SAM" id="MobiDB-lite"/>
    </source>
</evidence>
<feature type="region of interest" description="Disordered" evidence="1">
    <location>
        <begin position="16"/>
        <end position="35"/>
    </location>
</feature>
<evidence type="ECO:0000313" key="2">
    <source>
        <dbReference type="EMBL" id="KAJ9484741.1"/>
    </source>
</evidence>
<accession>A0AAI9TCJ1</accession>
<gene>
    <name evidence="2" type="ORF">VN97_g8617</name>
</gene>
<keyword evidence="3" id="KW-1185">Reference proteome</keyword>
<protein>
    <submittedName>
        <fullName evidence="2">Uncharacterized protein</fullName>
    </submittedName>
</protein>